<dbReference type="Proteomes" id="UP000004061">
    <property type="component" value="Unassembled WGS sequence"/>
</dbReference>
<sequence length="74" mass="7640" precursor="true">MDLNRFISLNSRLLGGTALLGLGAIVTGGLSGPVLALGTNVTYGLIANNLGTLIDRLRSQSSDVLRNEDISKAA</sequence>
<proteinExistence type="predicted"/>
<dbReference type="AlphaFoldDB" id="B5W4I1"/>
<gene>
    <name evidence="1" type="ORF">AmaxDRAFT_3679</name>
</gene>
<organism evidence="1 2">
    <name type="scientific">Limnospira maxima CS-328</name>
    <dbReference type="NCBI Taxonomy" id="513049"/>
    <lineage>
        <taxon>Bacteria</taxon>
        <taxon>Bacillati</taxon>
        <taxon>Cyanobacteriota</taxon>
        <taxon>Cyanophyceae</taxon>
        <taxon>Oscillatoriophycideae</taxon>
        <taxon>Oscillatoriales</taxon>
        <taxon>Sirenicapillariaceae</taxon>
        <taxon>Limnospira</taxon>
    </lineage>
</organism>
<keyword evidence="2" id="KW-1185">Reference proteome</keyword>
<dbReference type="EMBL" id="ABYK01000030">
    <property type="protein sequence ID" value="EDZ93581.1"/>
    <property type="molecule type" value="Genomic_DNA"/>
</dbReference>
<comment type="caution">
    <text evidence="1">The sequence shown here is derived from an EMBL/GenBank/DDBJ whole genome shotgun (WGS) entry which is preliminary data.</text>
</comment>
<protein>
    <submittedName>
        <fullName evidence="1">Uncharacterized protein</fullName>
    </submittedName>
</protein>
<accession>B5W4I1</accession>
<name>B5W4I1_LIMMA</name>
<evidence type="ECO:0000313" key="2">
    <source>
        <dbReference type="Proteomes" id="UP000004061"/>
    </source>
</evidence>
<dbReference type="RefSeq" id="WP_006669886.1">
    <property type="nucleotide sequence ID" value="NZ_ABYK01000030.1"/>
</dbReference>
<evidence type="ECO:0000313" key="1">
    <source>
        <dbReference type="EMBL" id="EDZ93581.1"/>
    </source>
</evidence>
<reference evidence="1 2" key="1">
    <citation type="journal article" date="2011" name="Appl. Environ. Microbiol.">
        <title>Contribution of a Sodium Ion Gradient to Energy Conservation during Fermentation in the Cyanobacterium Arthrospira (Spirulina) maxima CS-328.</title>
        <authorList>
            <person name="Carrieri D."/>
            <person name="Ananyev G."/>
            <person name="Lenz O."/>
            <person name="Bryant D.A."/>
            <person name="Dismukes G.C."/>
        </authorList>
    </citation>
    <scope>NUCLEOTIDE SEQUENCE [LARGE SCALE GENOMIC DNA]</scope>
    <source>
        <strain evidence="1 2">CS-328</strain>
    </source>
</reference>